<dbReference type="Gene3D" id="1.10.10.60">
    <property type="entry name" value="Homeodomain-like"/>
    <property type="match status" value="1"/>
</dbReference>
<sequence>MQVIFGFHQLENRKCAIIPPLVTDDQRFLSNAGFENLVQYPFAVLKEHQLTCMWEDQETSSRSSSNTQRNFNIIASYLDKKSVADYISITSFPRRVRPTSSSCVSHAH</sequence>
<evidence type="ECO:0000313" key="2">
    <source>
        <dbReference type="Proteomes" id="UP000821853"/>
    </source>
</evidence>
<protein>
    <submittedName>
        <fullName evidence="1">Uncharacterized protein</fullName>
    </submittedName>
</protein>
<dbReference type="AlphaFoldDB" id="A0A9J6GM59"/>
<evidence type="ECO:0000313" key="1">
    <source>
        <dbReference type="EMBL" id="KAH9375616.1"/>
    </source>
</evidence>
<name>A0A9J6GM59_HAELO</name>
<proteinExistence type="predicted"/>
<comment type="caution">
    <text evidence="1">The sequence shown here is derived from an EMBL/GenBank/DDBJ whole genome shotgun (WGS) entry which is preliminary data.</text>
</comment>
<dbReference type="EMBL" id="JABSTR010000007">
    <property type="protein sequence ID" value="KAH9375616.1"/>
    <property type="molecule type" value="Genomic_DNA"/>
</dbReference>
<keyword evidence="2" id="KW-1185">Reference proteome</keyword>
<dbReference type="OrthoDB" id="10258692at2759"/>
<organism evidence="1 2">
    <name type="scientific">Haemaphysalis longicornis</name>
    <name type="common">Bush tick</name>
    <dbReference type="NCBI Taxonomy" id="44386"/>
    <lineage>
        <taxon>Eukaryota</taxon>
        <taxon>Metazoa</taxon>
        <taxon>Ecdysozoa</taxon>
        <taxon>Arthropoda</taxon>
        <taxon>Chelicerata</taxon>
        <taxon>Arachnida</taxon>
        <taxon>Acari</taxon>
        <taxon>Parasitiformes</taxon>
        <taxon>Ixodida</taxon>
        <taxon>Ixodoidea</taxon>
        <taxon>Ixodidae</taxon>
        <taxon>Haemaphysalinae</taxon>
        <taxon>Haemaphysalis</taxon>
    </lineage>
</organism>
<gene>
    <name evidence="1" type="ORF">HPB48_012308</name>
</gene>
<dbReference type="Proteomes" id="UP000821853">
    <property type="component" value="Chromosome 5"/>
</dbReference>
<reference evidence="1 2" key="1">
    <citation type="journal article" date="2020" name="Cell">
        <title>Large-Scale Comparative Analyses of Tick Genomes Elucidate Their Genetic Diversity and Vector Capacities.</title>
        <authorList>
            <consortium name="Tick Genome and Microbiome Consortium (TIGMIC)"/>
            <person name="Jia N."/>
            <person name="Wang J."/>
            <person name="Shi W."/>
            <person name="Du L."/>
            <person name="Sun Y."/>
            <person name="Zhan W."/>
            <person name="Jiang J.F."/>
            <person name="Wang Q."/>
            <person name="Zhang B."/>
            <person name="Ji P."/>
            <person name="Bell-Sakyi L."/>
            <person name="Cui X.M."/>
            <person name="Yuan T.T."/>
            <person name="Jiang B.G."/>
            <person name="Yang W.F."/>
            <person name="Lam T.T."/>
            <person name="Chang Q.C."/>
            <person name="Ding S.J."/>
            <person name="Wang X.J."/>
            <person name="Zhu J.G."/>
            <person name="Ruan X.D."/>
            <person name="Zhao L."/>
            <person name="Wei J.T."/>
            <person name="Ye R.Z."/>
            <person name="Que T.C."/>
            <person name="Du C.H."/>
            <person name="Zhou Y.H."/>
            <person name="Cheng J.X."/>
            <person name="Dai P.F."/>
            <person name="Guo W.B."/>
            <person name="Han X.H."/>
            <person name="Huang E.J."/>
            <person name="Li L.F."/>
            <person name="Wei W."/>
            <person name="Gao Y.C."/>
            <person name="Liu J.Z."/>
            <person name="Shao H.Z."/>
            <person name="Wang X."/>
            <person name="Wang C.C."/>
            <person name="Yang T.C."/>
            <person name="Huo Q.B."/>
            <person name="Li W."/>
            <person name="Chen H.Y."/>
            <person name="Chen S.E."/>
            <person name="Zhou L.G."/>
            <person name="Ni X.B."/>
            <person name="Tian J.H."/>
            <person name="Sheng Y."/>
            <person name="Liu T."/>
            <person name="Pan Y.S."/>
            <person name="Xia L.Y."/>
            <person name="Li J."/>
            <person name="Zhao F."/>
            <person name="Cao W.C."/>
        </authorList>
    </citation>
    <scope>NUCLEOTIDE SEQUENCE [LARGE SCALE GENOMIC DNA]</scope>
    <source>
        <strain evidence="1">HaeL-2018</strain>
    </source>
</reference>
<dbReference type="VEuPathDB" id="VectorBase:HLOH_063531"/>
<accession>A0A9J6GM59</accession>